<reference evidence="4 5" key="1">
    <citation type="journal article" date="2012" name="PLoS Pathog.">
        <title>Diverse lifestyles and strategies of plant pathogenesis encoded in the genomes of eighteen Dothideomycetes fungi.</title>
        <authorList>
            <person name="Ohm R.A."/>
            <person name="Feau N."/>
            <person name="Henrissat B."/>
            <person name="Schoch C.L."/>
            <person name="Horwitz B.A."/>
            <person name="Barry K.W."/>
            <person name="Condon B.J."/>
            <person name="Copeland A.C."/>
            <person name="Dhillon B."/>
            <person name="Glaser F."/>
            <person name="Hesse C.N."/>
            <person name="Kosti I."/>
            <person name="LaButti K."/>
            <person name="Lindquist E.A."/>
            <person name="Lucas S."/>
            <person name="Salamov A.A."/>
            <person name="Bradshaw R.E."/>
            <person name="Ciuffetti L."/>
            <person name="Hamelin R.C."/>
            <person name="Kema G.H.J."/>
            <person name="Lawrence C."/>
            <person name="Scott J.A."/>
            <person name="Spatafora J.W."/>
            <person name="Turgeon B.G."/>
            <person name="de Wit P.J.G.M."/>
            <person name="Zhong S."/>
            <person name="Goodwin S.B."/>
            <person name="Grigoriev I.V."/>
        </authorList>
    </citation>
    <scope>NUCLEOTIDE SEQUENCE [LARGE SCALE GENOMIC DNA]</scope>
    <source>
        <strain evidence="5">28A</strain>
    </source>
</reference>
<proteinExistence type="predicted"/>
<dbReference type="Proteomes" id="UP000016935">
    <property type="component" value="Unassembled WGS sequence"/>
</dbReference>
<protein>
    <recommendedName>
        <fullName evidence="3">DUF1996 domain-containing protein</fullName>
    </recommendedName>
</protein>
<dbReference type="PANTHER" id="PTHR43662:SF12">
    <property type="entry name" value="DUF1996 DOMAIN-CONTAINING PROTEIN-RELATED"/>
    <property type="match status" value="1"/>
</dbReference>
<dbReference type="PANTHER" id="PTHR43662">
    <property type="match status" value="1"/>
</dbReference>
<keyword evidence="5" id="KW-1185">Reference proteome</keyword>
<gene>
    <name evidence="4" type="ORF">SETTUDRAFT_85861</name>
</gene>
<dbReference type="HOGENOM" id="CLU_044729_0_0_1"/>
<dbReference type="OrthoDB" id="74764at2759"/>
<evidence type="ECO:0000259" key="3">
    <source>
        <dbReference type="Pfam" id="PF09362"/>
    </source>
</evidence>
<evidence type="ECO:0000256" key="1">
    <source>
        <dbReference type="SAM" id="MobiDB-lite"/>
    </source>
</evidence>
<sequence>MSFYYSLLGAAGLLAQHVSAYTQVNVPSPFMQKNIDPIVFPGSFTKSHLHSFYGSDAVTASTKTSAELQKGCTNAELPDDMSVYWTPTVLYTTDGGKSYKPVPVMRFSAYYNLGETPAEVAIPQNVRMVAGKAEAQTQAAMDPNAKATWFCEGDEASALDANGFPSKTCSTHLQQLLYFPSCVNTETLETGYKDRAHGTSNWCPAGMKSMPQLRFSIRYDLRSVLPNGWSGTAPVKLASGNAFSSHGDFINGWTPEAAESMVQTTKDKYHFLPITGVTKSGSPACKPKDADPSHGTSDYAQSVAAMSGKRSVKAWGWESRSRFARSPSAGFLPFF</sequence>
<feature type="domain" description="DUF1996" evidence="3">
    <location>
        <begin position="36"/>
        <end position="253"/>
    </location>
</feature>
<dbReference type="GeneID" id="19405554"/>
<dbReference type="EMBL" id="KB908481">
    <property type="protein sequence ID" value="EOA92250.1"/>
    <property type="molecule type" value="Genomic_DNA"/>
</dbReference>
<evidence type="ECO:0000313" key="4">
    <source>
        <dbReference type="EMBL" id="EOA92250.1"/>
    </source>
</evidence>
<feature type="region of interest" description="Disordered" evidence="1">
    <location>
        <begin position="280"/>
        <end position="299"/>
    </location>
</feature>
<organism evidence="4 5">
    <name type="scientific">Exserohilum turcicum (strain 28A)</name>
    <name type="common">Northern leaf blight fungus</name>
    <name type="synonym">Setosphaeria turcica</name>
    <dbReference type="NCBI Taxonomy" id="671987"/>
    <lineage>
        <taxon>Eukaryota</taxon>
        <taxon>Fungi</taxon>
        <taxon>Dikarya</taxon>
        <taxon>Ascomycota</taxon>
        <taxon>Pezizomycotina</taxon>
        <taxon>Dothideomycetes</taxon>
        <taxon>Pleosporomycetidae</taxon>
        <taxon>Pleosporales</taxon>
        <taxon>Pleosporineae</taxon>
        <taxon>Pleosporaceae</taxon>
        <taxon>Exserohilum</taxon>
    </lineage>
</organism>
<dbReference type="RefSeq" id="XP_008020432.1">
    <property type="nucleotide sequence ID" value="XM_008022241.1"/>
</dbReference>
<dbReference type="Pfam" id="PF09362">
    <property type="entry name" value="DUF1996"/>
    <property type="match status" value="1"/>
</dbReference>
<dbReference type="eggNOG" id="ENOG502RX74">
    <property type="taxonomic scope" value="Eukaryota"/>
</dbReference>
<feature type="signal peptide" evidence="2">
    <location>
        <begin position="1"/>
        <end position="20"/>
    </location>
</feature>
<evidence type="ECO:0000256" key="2">
    <source>
        <dbReference type="SAM" id="SignalP"/>
    </source>
</evidence>
<dbReference type="STRING" id="671987.R0J5R6"/>
<dbReference type="AlphaFoldDB" id="R0J5R6"/>
<evidence type="ECO:0000313" key="5">
    <source>
        <dbReference type="Proteomes" id="UP000016935"/>
    </source>
</evidence>
<keyword evidence="2" id="KW-0732">Signal</keyword>
<feature type="chain" id="PRO_5004343774" description="DUF1996 domain-containing protein" evidence="2">
    <location>
        <begin position="21"/>
        <end position="335"/>
    </location>
</feature>
<name>R0J5R6_EXST2</name>
<reference evidence="4 5" key="2">
    <citation type="journal article" date="2013" name="PLoS Genet.">
        <title>Comparative genome structure, secondary metabolite, and effector coding capacity across Cochliobolus pathogens.</title>
        <authorList>
            <person name="Condon B.J."/>
            <person name="Leng Y."/>
            <person name="Wu D."/>
            <person name="Bushley K.E."/>
            <person name="Ohm R.A."/>
            <person name="Otillar R."/>
            <person name="Martin J."/>
            <person name="Schackwitz W."/>
            <person name="Grimwood J."/>
            <person name="MohdZainudin N."/>
            <person name="Xue C."/>
            <person name="Wang R."/>
            <person name="Manning V.A."/>
            <person name="Dhillon B."/>
            <person name="Tu Z.J."/>
            <person name="Steffenson B.J."/>
            <person name="Salamov A."/>
            <person name="Sun H."/>
            <person name="Lowry S."/>
            <person name="LaButti K."/>
            <person name="Han J."/>
            <person name="Copeland A."/>
            <person name="Lindquist E."/>
            <person name="Barry K."/>
            <person name="Schmutz J."/>
            <person name="Baker S.E."/>
            <person name="Ciuffetti L.M."/>
            <person name="Grigoriev I.V."/>
            <person name="Zhong S."/>
            <person name="Turgeon B.G."/>
        </authorList>
    </citation>
    <scope>NUCLEOTIDE SEQUENCE [LARGE SCALE GENOMIC DNA]</scope>
    <source>
        <strain evidence="5">28A</strain>
    </source>
</reference>
<dbReference type="InterPro" id="IPR018535">
    <property type="entry name" value="DUF1996"/>
</dbReference>
<accession>R0J5R6</accession>